<evidence type="ECO:0000313" key="6">
    <source>
        <dbReference type="EMBL" id="RNA39717.1"/>
    </source>
</evidence>
<protein>
    <submittedName>
        <fullName evidence="6">RNA-directed DNA polymerase (Reverse transcriptase) domain containing</fullName>
    </submittedName>
</protein>
<keyword evidence="1" id="KW-0808">Transferase</keyword>
<keyword evidence="2" id="KW-0548">Nucleotidyltransferase</keyword>
<feature type="compositionally biased region" description="Polar residues" evidence="5">
    <location>
        <begin position="61"/>
        <end position="71"/>
    </location>
</feature>
<keyword evidence="4" id="KW-0255">Endonuclease</keyword>
<keyword evidence="7" id="KW-1185">Reference proteome</keyword>
<dbReference type="PANTHER" id="PTHR37984">
    <property type="entry name" value="PROTEIN CBG26694"/>
    <property type="match status" value="1"/>
</dbReference>
<proteinExistence type="predicted"/>
<comment type="caution">
    <text evidence="6">The sequence shown here is derived from an EMBL/GenBank/DDBJ whole genome shotgun (WGS) entry which is preliminary data.</text>
</comment>
<keyword evidence="4" id="KW-0378">Hydrolase</keyword>
<dbReference type="GO" id="GO:0003964">
    <property type="term" value="F:RNA-directed DNA polymerase activity"/>
    <property type="evidence" value="ECO:0007669"/>
    <property type="project" value="UniProtKB-KW"/>
</dbReference>
<dbReference type="InterPro" id="IPR043502">
    <property type="entry name" value="DNA/RNA_pol_sf"/>
</dbReference>
<keyword evidence="6" id="KW-0695">RNA-directed DNA polymerase</keyword>
<sequence length="522" mass="60498">MLKMRQIETEKVYKIQDLINYADCKMSSFYKQPFYNSTTSESDALQNRRYATKPNLKQTFGGNFKSNSFSYNNPREPNNQRQNKAFNPHQSTQKQVKFEDKGNSEPLHVINAVNLRKRPNRERPVIGVAIFNNTLVNYLCDSGADRTIINTKTFNLIKRHSPGTELEIHSGRELFSCSGPIKILDKVELSRCIVSNEEILKNVEILVTETVSNNDCLLLRDLINKLKHIGPRFEHIKTMVKKISYEVRRIFREEMREKHCKKTIKSCTYHNVKEEEIGSITNFDVEVHPENNFGKTEIVAELKETSLSKDDLNMEAVENARALLKNKIEEVSAKSVLDLKPDKNSDVAFEIEFQDPNQKPIKYRCRPIPSNLKEKVNTELDRQLKAGIIRPSRSQWCFPIRVVDKADGSIRITVDYKPLNKNRNCRMDKAKLDHDRKIKKFEYNIGDYVLTDHPKLKKGLLHGLAHYHGPFVVVGKNENNCDYLIKLASSPRSKVRQVHKNRLKYYFHSGHSLPTIKKEPVE</sequence>
<feature type="compositionally biased region" description="Low complexity" evidence="5">
    <location>
        <begin position="72"/>
        <end position="83"/>
    </location>
</feature>
<evidence type="ECO:0000256" key="5">
    <source>
        <dbReference type="SAM" id="MobiDB-lite"/>
    </source>
</evidence>
<dbReference type="InterPro" id="IPR050951">
    <property type="entry name" value="Retrovirus_Pol_polyprotein"/>
</dbReference>
<dbReference type="InterPro" id="IPR021109">
    <property type="entry name" value="Peptidase_aspartic_dom_sf"/>
</dbReference>
<reference evidence="6 7" key="1">
    <citation type="journal article" date="2018" name="Sci. Rep.">
        <title>Genomic signatures of local adaptation to the degree of environmental predictability in rotifers.</title>
        <authorList>
            <person name="Franch-Gras L."/>
            <person name="Hahn C."/>
            <person name="Garcia-Roger E.M."/>
            <person name="Carmona M.J."/>
            <person name="Serra M."/>
            <person name="Gomez A."/>
        </authorList>
    </citation>
    <scope>NUCLEOTIDE SEQUENCE [LARGE SCALE GENOMIC DNA]</scope>
    <source>
        <strain evidence="6">HYR1</strain>
    </source>
</reference>
<dbReference type="GO" id="GO:0004519">
    <property type="term" value="F:endonuclease activity"/>
    <property type="evidence" value="ECO:0007669"/>
    <property type="project" value="UniProtKB-KW"/>
</dbReference>
<dbReference type="Gene3D" id="3.10.10.10">
    <property type="entry name" value="HIV Type 1 Reverse Transcriptase, subunit A, domain 1"/>
    <property type="match status" value="1"/>
</dbReference>
<keyword evidence="3" id="KW-0540">Nuclease</keyword>
<dbReference type="SUPFAM" id="SSF56672">
    <property type="entry name" value="DNA/RNA polymerases"/>
    <property type="match status" value="1"/>
</dbReference>
<organism evidence="6 7">
    <name type="scientific">Brachionus plicatilis</name>
    <name type="common">Marine rotifer</name>
    <name type="synonym">Brachionus muelleri</name>
    <dbReference type="NCBI Taxonomy" id="10195"/>
    <lineage>
        <taxon>Eukaryota</taxon>
        <taxon>Metazoa</taxon>
        <taxon>Spiralia</taxon>
        <taxon>Gnathifera</taxon>
        <taxon>Rotifera</taxon>
        <taxon>Eurotatoria</taxon>
        <taxon>Monogononta</taxon>
        <taxon>Pseudotrocha</taxon>
        <taxon>Ploima</taxon>
        <taxon>Brachionidae</taxon>
        <taxon>Brachionus</taxon>
    </lineage>
</organism>
<dbReference type="Gene3D" id="2.40.70.10">
    <property type="entry name" value="Acid Proteases"/>
    <property type="match status" value="1"/>
</dbReference>
<dbReference type="EMBL" id="REGN01000711">
    <property type="protein sequence ID" value="RNA39717.1"/>
    <property type="molecule type" value="Genomic_DNA"/>
</dbReference>
<dbReference type="PANTHER" id="PTHR37984:SF5">
    <property type="entry name" value="PROTEIN NYNRIN-LIKE"/>
    <property type="match status" value="1"/>
</dbReference>
<evidence type="ECO:0000256" key="1">
    <source>
        <dbReference type="ARBA" id="ARBA00022679"/>
    </source>
</evidence>
<evidence type="ECO:0000256" key="3">
    <source>
        <dbReference type="ARBA" id="ARBA00022722"/>
    </source>
</evidence>
<dbReference type="OrthoDB" id="10058156at2759"/>
<feature type="region of interest" description="Disordered" evidence="5">
    <location>
        <begin position="61"/>
        <end position="89"/>
    </location>
</feature>
<gene>
    <name evidence="6" type="ORF">BpHYR1_021603</name>
</gene>
<evidence type="ECO:0000256" key="2">
    <source>
        <dbReference type="ARBA" id="ARBA00022695"/>
    </source>
</evidence>
<name>A0A3M7SVN2_BRAPC</name>
<dbReference type="Proteomes" id="UP000276133">
    <property type="component" value="Unassembled WGS sequence"/>
</dbReference>
<dbReference type="AlphaFoldDB" id="A0A3M7SVN2"/>
<accession>A0A3M7SVN2</accession>
<evidence type="ECO:0000313" key="7">
    <source>
        <dbReference type="Proteomes" id="UP000276133"/>
    </source>
</evidence>
<evidence type="ECO:0000256" key="4">
    <source>
        <dbReference type="ARBA" id="ARBA00022759"/>
    </source>
</evidence>
<dbReference type="STRING" id="10195.A0A3M7SVN2"/>